<keyword evidence="6" id="KW-0949">S-adenosyl-L-methionine</keyword>
<evidence type="ECO:0000256" key="5">
    <source>
        <dbReference type="ARBA" id="ARBA00022679"/>
    </source>
</evidence>
<accession>A0ABY8ESM5</accession>
<keyword evidence="4 10" id="KW-0489">Methyltransferase</keyword>
<dbReference type="Proteomes" id="UP000818624">
    <property type="component" value="Chromosome 3"/>
</dbReference>
<name>A0ABY8ESM5_MALFU</name>
<dbReference type="GO" id="GO:0032259">
    <property type="term" value="P:methylation"/>
    <property type="evidence" value="ECO:0007669"/>
    <property type="project" value="UniProtKB-KW"/>
</dbReference>
<evidence type="ECO:0000313" key="11">
    <source>
        <dbReference type="Proteomes" id="UP000818624"/>
    </source>
</evidence>
<organism evidence="10 11">
    <name type="scientific">Malassezia furfur</name>
    <name type="common">Pityriasis versicolor infection agent</name>
    <name type="synonym">Pityrosporum furfur</name>
    <dbReference type="NCBI Taxonomy" id="55194"/>
    <lineage>
        <taxon>Eukaryota</taxon>
        <taxon>Fungi</taxon>
        <taxon>Dikarya</taxon>
        <taxon>Basidiomycota</taxon>
        <taxon>Ustilaginomycotina</taxon>
        <taxon>Malasseziomycetes</taxon>
        <taxon>Malasseziales</taxon>
        <taxon>Malasseziaceae</taxon>
        <taxon>Malassezia</taxon>
    </lineage>
</organism>
<keyword evidence="3" id="KW-0698">rRNA processing</keyword>
<evidence type="ECO:0000313" key="10">
    <source>
        <dbReference type="EMBL" id="WFD48509.1"/>
    </source>
</evidence>
<dbReference type="CDD" id="cd18088">
    <property type="entry name" value="Nep1-like"/>
    <property type="match status" value="1"/>
</dbReference>
<evidence type="ECO:0000256" key="2">
    <source>
        <dbReference type="ARBA" id="ARBA00022517"/>
    </source>
</evidence>
<keyword evidence="7" id="KW-0699">rRNA-binding</keyword>
<feature type="compositionally biased region" description="Low complexity" evidence="9">
    <location>
        <begin position="98"/>
        <end position="115"/>
    </location>
</feature>
<feature type="compositionally biased region" description="Acidic residues" evidence="9">
    <location>
        <begin position="54"/>
        <end position="70"/>
    </location>
</feature>
<gene>
    <name evidence="10" type="primary">NEP1</name>
    <name evidence="10" type="ORF">GLX27_003179</name>
</gene>
<evidence type="ECO:0000256" key="9">
    <source>
        <dbReference type="SAM" id="MobiDB-lite"/>
    </source>
</evidence>
<evidence type="ECO:0000256" key="3">
    <source>
        <dbReference type="ARBA" id="ARBA00022552"/>
    </source>
</evidence>
<dbReference type="InterPro" id="IPR005304">
    <property type="entry name" value="Rbsml_bgen_MeTrfase_EMG1/NEP1"/>
</dbReference>
<dbReference type="EC" id="2.1.1.260" evidence="10"/>
<keyword evidence="11" id="KW-1185">Reference proteome</keyword>
<dbReference type="EMBL" id="CP046236">
    <property type="protein sequence ID" value="WFD48509.1"/>
    <property type="molecule type" value="Genomic_DNA"/>
</dbReference>
<dbReference type="SUPFAM" id="SSF75217">
    <property type="entry name" value="alpha/beta knot"/>
    <property type="match status" value="1"/>
</dbReference>
<keyword evidence="2" id="KW-0690">Ribosome biogenesis</keyword>
<comment type="similarity">
    <text evidence="1">Belongs to the class IV-like SAM-binding methyltransferase superfamily. RNA methyltransferase NEP1 family.</text>
</comment>
<evidence type="ECO:0000256" key="6">
    <source>
        <dbReference type="ARBA" id="ARBA00022691"/>
    </source>
</evidence>
<evidence type="ECO:0000256" key="8">
    <source>
        <dbReference type="ARBA" id="ARBA00022884"/>
    </source>
</evidence>
<evidence type="ECO:0000256" key="1">
    <source>
        <dbReference type="ARBA" id="ARBA00008115"/>
    </source>
</evidence>
<dbReference type="Gene3D" id="3.40.1280.10">
    <property type="match status" value="1"/>
</dbReference>
<evidence type="ECO:0000256" key="4">
    <source>
        <dbReference type="ARBA" id="ARBA00022603"/>
    </source>
</evidence>
<keyword evidence="5 10" id="KW-0808">Transferase</keyword>
<dbReference type="PANTHER" id="PTHR12636:SF5">
    <property type="entry name" value="RIBOSOMAL RNA SMALL SUBUNIT METHYLTRANSFERASE NEP1"/>
    <property type="match status" value="1"/>
</dbReference>
<feature type="region of interest" description="Disordered" evidence="9">
    <location>
        <begin position="1"/>
        <end position="137"/>
    </location>
</feature>
<proteinExistence type="inferred from homology"/>
<evidence type="ECO:0000256" key="7">
    <source>
        <dbReference type="ARBA" id="ARBA00022730"/>
    </source>
</evidence>
<sequence>MADDESFSESETGRSAVSAPASTAFRKMSRLPSGKERARLRQSRSATSLRNPYLDDDTEAMHEDDDDDDATHDAPDAPPAPAPAPKSVLSATAAPHTPASVLAAQQQAPVAAASSKRTRAGPTLVPTAPKVPKTSSEKDATPRLIVVLEQACLETYKVSSGSATHARGNKDAGEKYALLNCDDHQKVLAKMGRDIAEARPDITHQCLLTLLDSPLNKAGLLQVYIHTSKGVLIEVNPQVRIPRTFKRFSGLMVQLLHRLSIRSVKGSEKLLRVIKNPVTDYFPPNTHKITLSYNAPVQRVSSYLASVPPDRSIAVFVGAMAHGEDNFADDVVDEKISISEYSLSASVACGKFCCSLEDLWGIV</sequence>
<dbReference type="GO" id="GO:0008168">
    <property type="term" value="F:methyltransferase activity"/>
    <property type="evidence" value="ECO:0007669"/>
    <property type="project" value="UniProtKB-KW"/>
</dbReference>
<dbReference type="InterPro" id="IPR029028">
    <property type="entry name" value="Alpha/beta_knot_MTases"/>
</dbReference>
<reference evidence="10 11" key="1">
    <citation type="journal article" date="2020" name="Elife">
        <title>Loss of centromere function drives karyotype evolution in closely related Malassezia species.</title>
        <authorList>
            <person name="Sankaranarayanan S.R."/>
            <person name="Ianiri G."/>
            <person name="Coelho M.A."/>
            <person name="Reza M.H."/>
            <person name="Thimmappa B.C."/>
            <person name="Ganguly P."/>
            <person name="Vadnala R.N."/>
            <person name="Sun S."/>
            <person name="Siddharthan R."/>
            <person name="Tellgren-Roth C."/>
            <person name="Dawson T.L."/>
            <person name="Heitman J."/>
            <person name="Sanyal K."/>
        </authorList>
    </citation>
    <scope>NUCLEOTIDE SEQUENCE [LARGE SCALE GENOMIC DNA]</scope>
    <source>
        <strain evidence="10">CBS14141</strain>
    </source>
</reference>
<protein>
    <submittedName>
        <fullName evidence="10">rRNA small subunit pseudouridine methyltransferase Nep1</fullName>
        <ecNumber evidence="10">2.1.1.260</ecNumber>
    </submittedName>
</protein>
<dbReference type="InterPro" id="IPR029026">
    <property type="entry name" value="tRNA_m1G_MTases_N"/>
</dbReference>
<dbReference type="Pfam" id="PF03587">
    <property type="entry name" value="EMG1"/>
    <property type="match status" value="1"/>
</dbReference>
<keyword evidence="8" id="KW-0694">RNA-binding</keyword>
<dbReference type="PANTHER" id="PTHR12636">
    <property type="entry name" value="NEP1/MRA1"/>
    <property type="match status" value="1"/>
</dbReference>